<feature type="compositionally biased region" description="Pro residues" evidence="1">
    <location>
        <begin position="43"/>
        <end position="53"/>
    </location>
</feature>
<organism evidence="2 3">
    <name type="scientific">Aegilops tauschii subsp. strangulata</name>
    <name type="common">Goatgrass</name>
    <dbReference type="NCBI Taxonomy" id="200361"/>
    <lineage>
        <taxon>Eukaryota</taxon>
        <taxon>Viridiplantae</taxon>
        <taxon>Streptophyta</taxon>
        <taxon>Embryophyta</taxon>
        <taxon>Tracheophyta</taxon>
        <taxon>Spermatophyta</taxon>
        <taxon>Magnoliopsida</taxon>
        <taxon>Liliopsida</taxon>
        <taxon>Poales</taxon>
        <taxon>Poaceae</taxon>
        <taxon>BOP clade</taxon>
        <taxon>Pooideae</taxon>
        <taxon>Triticodae</taxon>
        <taxon>Triticeae</taxon>
        <taxon>Triticinae</taxon>
        <taxon>Aegilops</taxon>
    </lineage>
</organism>
<name>A0A453SSK1_AEGTS</name>
<dbReference type="EnsemblPlants" id="AET7Gv21054600.5">
    <property type="protein sequence ID" value="AET7Gv21054600.5"/>
    <property type="gene ID" value="AET7Gv21054600"/>
</dbReference>
<dbReference type="Proteomes" id="UP000015105">
    <property type="component" value="Chromosome 7D"/>
</dbReference>
<dbReference type="AlphaFoldDB" id="A0A453SSK1"/>
<keyword evidence="3" id="KW-1185">Reference proteome</keyword>
<feature type="compositionally biased region" description="Gly residues" evidence="1">
    <location>
        <begin position="111"/>
        <end position="121"/>
    </location>
</feature>
<evidence type="ECO:0000313" key="2">
    <source>
        <dbReference type="EnsemblPlants" id="AET7Gv21054600.5"/>
    </source>
</evidence>
<sequence>SPVMPSISHRSSPDPMPSAGAPPPLLAAPHSSPREAQAVLLPHPGPFAAPPPRSSTGCCPARQWRRSDLRRSQRGRRKVDVAEESSIVFSRDGGGAEVGVRFVDTSHDSRGGGGGGGGVGVLGRRRRVSRIST</sequence>
<feature type="compositionally biased region" description="Pro residues" evidence="1">
    <location>
        <begin position="14"/>
        <end position="26"/>
    </location>
</feature>
<dbReference type="Gramene" id="AET7Gv21054600.5">
    <property type="protein sequence ID" value="AET7Gv21054600.5"/>
    <property type="gene ID" value="AET7Gv21054600"/>
</dbReference>
<protein>
    <submittedName>
        <fullName evidence="2">Uncharacterized protein</fullName>
    </submittedName>
</protein>
<reference evidence="2" key="3">
    <citation type="journal article" date="2017" name="Nature">
        <title>Genome sequence of the progenitor of the wheat D genome Aegilops tauschii.</title>
        <authorList>
            <person name="Luo M.C."/>
            <person name="Gu Y.Q."/>
            <person name="Puiu D."/>
            <person name="Wang H."/>
            <person name="Twardziok S.O."/>
            <person name="Deal K.R."/>
            <person name="Huo N."/>
            <person name="Zhu T."/>
            <person name="Wang L."/>
            <person name="Wang Y."/>
            <person name="McGuire P.E."/>
            <person name="Liu S."/>
            <person name="Long H."/>
            <person name="Ramasamy R.K."/>
            <person name="Rodriguez J.C."/>
            <person name="Van S.L."/>
            <person name="Yuan L."/>
            <person name="Wang Z."/>
            <person name="Xia Z."/>
            <person name="Xiao L."/>
            <person name="Anderson O.D."/>
            <person name="Ouyang S."/>
            <person name="Liang Y."/>
            <person name="Zimin A.V."/>
            <person name="Pertea G."/>
            <person name="Qi P."/>
            <person name="Bennetzen J.L."/>
            <person name="Dai X."/>
            <person name="Dawson M.W."/>
            <person name="Muller H.G."/>
            <person name="Kugler K."/>
            <person name="Rivarola-Duarte L."/>
            <person name="Spannagl M."/>
            <person name="Mayer K.F.X."/>
            <person name="Lu F.H."/>
            <person name="Bevan M.W."/>
            <person name="Leroy P."/>
            <person name="Li P."/>
            <person name="You F.M."/>
            <person name="Sun Q."/>
            <person name="Liu Z."/>
            <person name="Lyons E."/>
            <person name="Wicker T."/>
            <person name="Salzberg S.L."/>
            <person name="Devos K.M."/>
            <person name="Dvorak J."/>
        </authorList>
    </citation>
    <scope>NUCLEOTIDE SEQUENCE [LARGE SCALE GENOMIC DNA]</scope>
    <source>
        <strain evidence="2">cv. AL8/78</strain>
    </source>
</reference>
<reference evidence="2" key="4">
    <citation type="submission" date="2019-03" db="UniProtKB">
        <authorList>
            <consortium name="EnsemblPlants"/>
        </authorList>
    </citation>
    <scope>IDENTIFICATION</scope>
</reference>
<feature type="compositionally biased region" description="Basic residues" evidence="1">
    <location>
        <begin position="123"/>
        <end position="133"/>
    </location>
</feature>
<reference evidence="2" key="5">
    <citation type="journal article" date="2021" name="G3 (Bethesda)">
        <title>Aegilops tauschii genome assembly Aet v5.0 features greater sequence contiguity and improved annotation.</title>
        <authorList>
            <person name="Wang L."/>
            <person name="Zhu T."/>
            <person name="Rodriguez J.C."/>
            <person name="Deal K.R."/>
            <person name="Dubcovsky J."/>
            <person name="McGuire P.E."/>
            <person name="Lux T."/>
            <person name="Spannagl M."/>
            <person name="Mayer K.F.X."/>
            <person name="Baldrich P."/>
            <person name="Meyers B.C."/>
            <person name="Huo N."/>
            <person name="Gu Y.Q."/>
            <person name="Zhou H."/>
            <person name="Devos K.M."/>
            <person name="Bennetzen J.L."/>
            <person name="Unver T."/>
            <person name="Budak H."/>
            <person name="Gulick P.J."/>
            <person name="Galiba G."/>
            <person name="Kalapos B."/>
            <person name="Nelson D.R."/>
            <person name="Li P."/>
            <person name="You F.M."/>
            <person name="Luo M.C."/>
            <person name="Dvorak J."/>
        </authorList>
    </citation>
    <scope>NUCLEOTIDE SEQUENCE [LARGE SCALE GENOMIC DNA]</scope>
    <source>
        <strain evidence="2">cv. AL8/78</strain>
    </source>
</reference>
<feature type="region of interest" description="Disordered" evidence="1">
    <location>
        <begin position="1"/>
        <end position="81"/>
    </location>
</feature>
<feature type="region of interest" description="Disordered" evidence="1">
    <location>
        <begin position="103"/>
        <end position="133"/>
    </location>
</feature>
<evidence type="ECO:0000313" key="3">
    <source>
        <dbReference type="Proteomes" id="UP000015105"/>
    </source>
</evidence>
<proteinExistence type="predicted"/>
<reference evidence="3" key="2">
    <citation type="journal article" date="2017" name="Nat. Plants">
        <title>The Aegilops tauschii genome reveals multiple impacts of transposons.</title>
        <authorList>
            <person name="Zhao G."/>
            <person name="Zou C."/>
            <person name="Li K."/>
            <person name="Wang K."/>
            <person name="Li T."/>
            <person name="Gao L."/>
            <person name="Zhang X."/>
            <person name="Wang H."/>
            <person name="Yang Z."/>
            <person name="Liu X."/>
            <person name="Jiang W."/>
            <person name="Mao L."/>
            <person name="Kong X."/>
            <person name="Jiao Y."/>
            <person name="Jia J."/>
        </authorList>
    </citation>
    <scope>NUCLEOTIDE SEQUENCE [LARGE SCALE GENOMIC DNA]</scope>
    <source>
        <strain evidence="3">cv. AL8/78</strain>
    </source>
</reference>
<accession>A0A453SSK1</accession>
<evidence type="ECO:0000256" key="1">
    <source>
        <dbReference type="SAM" id="MobiDB-lite"/>
    </source>
</evidence>
<reference evidence="3" key="1">
    <citation type="journal article" date="2014" name="Science">
        <title>Ancient hybridizations among the ancestral genomes of bread wheat.</title>
        <authorList>
            <consortium name="International Wheat Genome Sequencing Consortium,"/>
            <person name="Marcussen T."/>
            <person name="Sandve S.R."/>
            <person name="Heier L."/>
            <person name="Spannagl M."/>
            <person name="Pfeifer M."/>
            <person name="Jakobsen K.S."/>
            <person name="Wulff B.B."/>
            <person name="Steuernagel B."/>
            <person name="Mayer K.F."/>
            <person name="Olsen O.A."/>
        </authorList>
    </citation>
    <scope>NUCLEOTIDE SEQUENCE [LARGE SCALE GENOMIC DNA]</scope>
    <source>
        <strain evidence="3">cv. AL8/78</strain>
    </source>
</reference>